<dbReference type="CDD" id="cd03230">
    <property type="entry name" value="ABC_DR_subfamily_A"/>
    <property type="match status" value="1"/>
</dbReference>
<dbReference type="GO" id="GO:0005886">
    <property type="term" value="C:plasma membrane"/>
    <property type="evidence" value="ECO:0007669"/>
    <property type="project" value="UniProtKB-SubCell"/>
</dbReference>
<evidence type="ECO:0000256" key="5">
    <source>
        <dbReference type="ARBA" id="ARBA00023251"/>
    </source>
</evidence>
<dbReference type="SMART" id="SM00382">
    <property type="entry name" value="AAA"/>
    <property type="match status" value="1"/>
</dbReference>
<dbReference type="InterPro" id="IPR027417">
    <property type="entry name" value="P-loop_NTPase"/>
</dbReference>
<proteinExistence type="predicted"/>
<keyword evidence="3" id="KW-0547">Nucleotide-binding</keyword>
<dbReference type="Pfam" id="PF00005">
    <property type="entry name" value="ABC_tran"/>
    <property type="match status" value="1"/>
</dbReference>
<dbReference type="PANTHER" id="PTHR42711:SF16">
    <property type="entry name" value="ABC TRANSPORTER ATP-BINDING PROTEIN"/>
    <property type="match status" value="1"/>
</dbReference>
<protein>
    <submittedName>
        <fullName evidence="7">ABC-2 type transport system ATP-binding protein</fullName>
    </submittedName>
</protein>
<reference evidence="7 8" key="1">
    <citation type="submission" date="2019-03" db="EMBL/GenBank/DDBJ databases">
        <title>Sequencing the genomes of 1000 actinobacteria strains.</title>
        <authorList>
            <person name="Klenk H.-P."/>
        </authorList>
    </citation>
    <scope>NUCLEOTIDE SEQUENCE [LARGE SCALE GENOMIC DNA]</scope>
    <source>
        <strain evidence="7 8">DSM 43805</strain>
    </source>
</reference>
<evidence type="ECO:0000256" key="3">
    <source>
        <dbReference type="ARBA" id="ARBA00022741"/>
    </source>
</evidence>
<dbReference type="PROSITE" id="PS00211">
    <property type="entry name" value="ABC_TRANSPORTER_1"/>
    <property type="match status" value="1"/>
</dbReference>
<comment type="subcellular location">
    <subcellularLocation>
        <location evidence="1">Cell membrane</location>
        <topology evidence="1">Peripheral membrane protein</topology>
    </subcellularLocation>
</comment>
<evidence type="ECO:0000256" key="2">
    <source>
        <dbReference type="ARBA" id="ARBA00022448"/>
    </source>
</evidence>
<sequence>MGVDVALRIENLRKSYGSAPAVDGVDLTVEQGQIVGVLGPNGSGKTTTVECAYGLRRPDSGRIRVFGLNPLSEPGRVARLVGTQLQDSALPDRIRVGEALHLFAALARSPVDERQELERWGLAARRRASFGSLSGGQRQRLLVALALVGRPRLVFLDEMTTGLDPNARREVWDLVEQVRRGGTTVVLVTHFMDEAFRLCDRVAVLKDGHKVADGTPGELIDRYGGGTTVRFSVPPQAEVPRLAELPGVLTAERVDGRIEIRGRGPFLVSLGHTLAVAHLDDVELDVRRPSLEDAYVQLVGPEASR</sequence>
<keyword evidence="5" id="KW-0046">Antibiotic resistance</keyword>
<keyword evidence="8" id="KW-1185">Reference proteome</keyword>
<dbReference type="EMBL" id="SNWR01000002">
    <property type="protein sequence ID" value="TDO32872.1"/>
    <property type="molecule type" value="Genomic_DNA"/>
</dbReference>
<dbReference type="GO" id="GO:0016887">
    <property type="term" value="F:ATP hydrolysis activity"/>
    <property type="evidence" value="ECO:0007669"/>
    <property type="project" value="InterPro"/>
</dbReference>
<evidence type="ECO:0000256" key="4">
    <source>
        <dbReference type="ARBA" id="ARBA00022840"/>
    </source>
</evidence>
<gene>
    <name evidence="7" type="ORF">C8E87_8344</name>
</gene>
<dbReference type="Proteomes" id="UP000294901">
    <property type="component" value="Unassembled WGS sequence"/>
</dbReference>
<feature type="domain" description="ABC transporter" evidence="6">
    <location>
        <begin position="7"/>
        <end position="232"/>
    </location>
</feature>
<organism evidence="7 8">
    <name type="scientific">Paractinoplanes brasiliensis</name>
    <dbReference type="NCBI Taxonomy" id="52695"/>
    <lineage>
        <taxon>Bacteria</taxon>
        <taxon>Bacillati</taxon>
        <taxon>Actinomycetota</taxon>
        <taxon>Actinomycetes</taxon>
        <taxon>Micromonosporales</taxon>
        <taxon>Micromonosporaceae</taxon>
        <taxon>Paractinoplanes</taxon>
    </lineage>
</organism>
<dbReference type="InterPro" id="IPR017871">
    <property type="entry name" value="ABC_transporter-like_CS"/>
</dbReference>
<dbReference type="GO" id="GO:0046677">
    <property type="term" value="P:response to antibiotic"/>
    <property type="evidence" value="ECO:0007669"/>
    <property type="project" value="UniProtKB-KW"/>
</dbReference>
<evidence type="ECO:0000256" key="1">
    <source>
        <dbReference type="ARBA" id="ARBA00004202"/>
    </source>
</evidence>
<dbReference type="GO" id="GO:0005524">
    <property type="term" value="F:ATP binding"/>
    <property type="evidence" value="ECO:0007669"/>
    <property type="project" value="UniProtKB-KW"/>
</dbReference>
<dbReference type="AlphaFoldDB" id="A0A4R6JBG8"/>
<keyword evidence="4 7" id="KW-0067">ATP-binding</keyword>
<name>A0A4R6JBG8_9ACTN</name>
<comment type="caution">
    <text evidence="7">The sequence shown here is derived from an EMBL/GenBank/DDBJ whole genome shotgun (WGS) entry which is preliminary data.</text>
</comment>
<accession>A0A4R6JBG8</accession>
<dbReference type="InterPro" id="IPR050763">
    <property type="entry name" value="ABC_transporter_ATP-binding"/>
</dbReference>
<dbReference type="PANTHER" id="PTHR42711">
    <property type="entry name" value="ABC TRANSPORTER ATP-BINDING PROTEIN"/>
    <property type="match status" value="1"/>
</dbReference>
<keyword evidence="2" id="KW-0813">Transport</keyword>
<dbReference type="PROSITE" id="PS50893">
    <property type="entry name" value="ABC_TRANSPORTER_2"/>
    <property type="match status" value="1"/>
</dbReference>
<dbReference type="SUPFAM" id="SSF52540">
    <property type="entry name" value="P-loop containing nucleoside triphosphate hydrolases"/>
    <property type="match status" value="1"/>
</dbReference>
<dbReference type="InterPro" id="IPR003439">
    <property type="entry name" value="ABC_transporter-like_ATP-bd"/>
</dbReference>
<dbReference type="InterPro" id="IPR003593">
    <property type="entry name" value="AAA+_ATPase"/>
</dbReference>
<evidence type="ECO:0000259" key="6">
    <source>
        <dbReference type="PROSITE" id="PS50893"/>
    </source>
</evidence>
<dbReference type="Gene3D" id="3.40.50.300">
    <property type="entry name" value="P-loop containing nucleotide triphosphate hydrolases"/>
    <property type="match status" value="1"/>
</dbReference>
<evidence type="ECO:0000313" key="8">
    <source>
        <dbReference type="Proteomes" id="UP000294901"/>
    </source>
</evidence>
<evidence type="ECO:0000313" key="7">
    <source>
        <dbReference type="EMBL" id="TDO32872.1"/>
    </source>
</evidence>